<keyword evidence="1" id="KW-0472">Membrane</keyword>
<dbReference type="EMBL" id="LAZR01018405">
    <property type="protein sequence ID" value="KKL96541.1"/>
    <property type="molecule type" value="Genomic_DNA"/>
</dbReference>
<feature type="transmembrane region" description="Helical" evidence="1">
    <location>
        <begin position="190"/>
        <end position="208"/>
    </location>
</feature>
<name>A0A0F9H0S7_9ZZZZ</name>
<evidence type="ECO:0000256" key="1">
    <source>
        <dbReference type="SAM" id="Phobius"/>
    </source>
</evidence>
<comment type="caution">
    <text evidence="2">The sequence shown here is derived from an EMBL/GenBank/DDBJ whole genome shotgun (WGS) entry which is preliminary data.</text>
</comment>
<organism evidence="2">
    <name type="scientific">marine sediment metagenome</name>
    <dbReference type="NCBI Taxonomy" id="412755"/>
    <lineage>
        <taxon>unclassified sequences</taxon>
        <taxon>metagenomes</taxon>
        <taxon>ecological metagenomes</taxon>
    </lineage>
</organism>
<evidence type="ECO:0000313" key="2">
    <source>
        <dbReference type="EMBL" id="KKL96541.1"/>
    </source>
</evidence>
<keyword evidence="1" id="KW-1133">Transmembrane helix</keyword>
<accession>A0A0F9H0S7</accession>
<sequence>MRKKYTLSLLIITGLSFSGTMIGVFGQMSYTCELKVGDQVILELIEVDKHHSIMWGEEIGDQRKYEVISVTEETYSFQIQIGIWNIAANETFSNHSDSLLTFNVTKDPTKLSSLQVSILSPINSYLTEFVEGKPNFTVNKNTIVWNDWPEIHYHTYDSNGFISEFKLINNTDLLHHWVKPQLTEIPGYDLSIMIGLTTIAVLSLVYIWKKKRLT</sequence>
<dbReference type="AlphaFoldDB" id="A0A0F9H0S7"/>
<keyword evidence="1" id="KW-0812">Transmembrane</keyword>
<protein>
    <submittedName>
        <fullName evidence="2">Uncharacterized protein</fullName>
    </submittedName>
</protein>
<gene>
    <name evidence="2" type="ORF">LCGC14_1843430</name>
</gene>
<proteinExistence type="predicted"/>
<reference evidence="2" key="1">
    <citation type="journal article" date="2015" name="Nature">
        <title>Complex archaea that bridge the gap between prokaryotes and eukaryotes.</title>
        <authorList>
            <person name="Spang A."/>
            <person name="Saw J.H."/>
            <person name="Jorgensen S.L."/>
            <person name="Zaremba-Niedzwiedzka K."/>
            <person name="Martijn J."/>
            <person name="Lind A.E."/>
            <person name="van Eijk R."/>
            <person name="Schleper C."/>
            <person name="Guy L."/>
            <person name="Ettema T.J."/>
        </authorList>
    </citation>
    <scope>NUCLEOTIDE SEQUENCE</scope>
</reference>